<name>A0ABM1Z4Y6_AEDAL</name>
<dbReference type="EnsemblMetazoa" id="AALFPA23_015145.R21947">
    <property type="protein sequence ID" value="AALFPA23_015145.P21947"/>
    <property type="gene ID" value="AALFPA23_015145"/>
</dbReference>
<dbReference type="InterPro" id="IPR041588">
    <property type="entry name" value="Integrase_H2C2"/>
</dbReference>
<dbReference type="EnsemblMetazoa" id="AALFPA23_015145.R21948">
    <property type="protein sequence ID" value="AALFPA23_015145.P21948"/>
    <property type="gene ID" value="AALFPA23_015145"/>
</dbReference>
<dbReference type="InterPro" id="IPR050951">
    <property type="entry name" value="Retrovirus_Pol_polyprotein"/>
</dbReference>
<dbReference type="Pfam" id="PF17921">
    <property type="entry name" value="Integrase_H2C2"/>
    <property type="match status" value="1"/>
</dbReference>
<dbReference type="RefSeq" id="XP_062717185.1">
    <property type="nucleotide sequence ID" value="XM_062861201.1"/>
</dbReference>
<organism evidence="3 4">
    <name type="scientific">Aedes albopictus</name>
    <name type="common">Asian tiger mosquito</name>
    <name type="synonym">Stegomyia albopicta</name>
    <dbReference type="NCBI Taxonomy" id="7160"/>
    <lineage>
        <taxon>Eukaryota</taxon>
        <taxon>Metazoa</taxon>
        <taxon>Ecdysozoa</taxon>
        <taxon>Arthropoda</taxon>
        <taxon>Hexapoda</taxon>
        <taxon>Insecta</taxon>
        <taxon>Pterygota</taxon>
        <taxon>Neoptera</taxon>
        <taxon>Endopterygota</taxon>
        <taxon>Diptera</taxon>
        <taxon>Nematocera</taxon>
        <taxon>Culicoidea</taxon>
        <taxon>Culicidae</taxon>
        <taxon>Culicinae</taxon>
        <taxon>Aedini</taxon>
        <taxon>Aedes</taxon>
        <taxon>Stegomyia</taxon>
    </lineage>
</organism>
<dbReference type="GeneID" id="115268853"/>
<dbReference type="Proteomes" id="UP000069940">
    <property type="component" value="Unassembled WGS sequence"/>
</dbReference>
<reference evidence="4" key="1">
    <citation type="journal article" date="2015" name="Proc. Natl. Acad. Sci. U.S.A.">
        <title>Genome sequence of the Asian Tiger mosquito, Aedes albopictus, reveals insights into its biology, genetics, and evolution.</title>
        <authorList>
            <person name="Chen X.G."/>
            <person name="Jiang X."/>
            <person name="Gu J."/>
            <person name="Xu M."/>
            <person name="Wu Y."/>
            <person name="Deng Y."/>
            <person name="Zhang C."/>
            <person name="Bonizzoni M."/>
            <person name="Dermauw W."/>
            <person name="Vontas J."/>
            <person name="Armbruster P."/>
            <person name="Huang X."/>
            <person name="Yang Y."/>
            <person name="Zhang H."/>
            <person name="He W."/>
            <person name="Peng H."/>
            <person name="Liu Y."/>
            <person name="Wu K."/>
            <person name="Chen J."/>
            <person name="Lirakis M."/>
            <person name="Topalis P."/>
            <person name="Van Leeuwen T."/>
            <person name="Hall A.B."/>
            <person name="Jiang X."/>
            <person name="Thorpe C."/>
            <person name="Mueller R.L."/>
            <person name="Sun C."/>
            <person name="Waterhouse R.M."/>
            <person name="Yan G."/>
            <person name="Tu Z.J."/>
            <person name="Fang X."/>
            <person name="James A.A."/>
        </authorList>
    </citation>
    <scope>NUCLEOTIDE SEQUENCE [LARGE SCALE GENOMIC DNA]</scope>
    <source>
        <strain evidence="4">Foshan</strain>
    </source>
</reference>
<dbReference type="PROSITE" id="PS50994">
    <property type="entry name" value="INTEGRASE"/>
    <property type="match status" value="1"/>
</dbReference>
<dbReference type="InterPro" id="IPR036397">
    <property type="entry name" value="RNaseH_sf"/>
</dbReference>
<dbReference type="InterPro" id="IPR012337">
    <property type="entry name" value="RNaseH-like_sf"/>
</dbReference>
<dbReference type="SUPFAM" id="SSF53098">
    <property type="entry name" value="Ribonuclease H-like"/>
    <property type="match status" value="1"/>
</dbReference>
<dbReference type="Gene3D" id="1.10.340.70">
    <property type="match status" value="1"/>
</dbReference>
<feature type="domain" description="Integrase catalytic" evidence="2">
    <location>
        <begin position="194"/>
        <end position="358"/>
    </location>
</feature>
<reference evidence="3" key="2">
    <citation type="submission" date="2025-05" db="UniProtKB">
        <authorList>
            <consortium name="EnsemblMetazoa"/>
        </authorList>
    </citation>
    <scope>IDENTIFICATION</scope>
    <source>
        <strain evidence="3">Foshan</strain>
    </source>
</reference>
<dbReference type="Gene3D" id="3.30.420.10">
    <property type="entry name" value="Ribonuclease H-like superfamily/Ribonuclease H"/>
    <property type="match status" value="1"/>
</dbReference>
<dbReference type="Pfam" id="PF00665">
    <property type="entry name" value="rve"/>
    <property type="match status" value="1"/>
</dbReference>
<proteinExistence type="predicted"/>
<dbReference type="EnsemblMetazoa" id="AALFPA23_015145.R21949">
    <property type="protein sequence ID" value="AALFPA23_015145.P21949"/>
    <property type="gene ID" value="AALFPA23_015145"/>
</dbReference>
<dbReference type="EC" id="2.7.7.49" evidence="1"/>
<dbReference type="InterPro" id="IPR001584">
    <property type="entry name" value="Integrase_cat-core"/>
</dbReference>
<protein>
    <recommendedName>
        <fullName evidence="1">RNA-directed DNA polymerase</fullName>
        <ecNumber evidence="1">2.7.7.49</ecNumber>
    </recommendedName>
</protein>
<evidence type="ECO:0000256" key="1">
    <source>
        <dbReference type="ARBA" id="ARBA00012493"/>
    </source>
</evidence>
<sequence>MLLNLQRYNFQLQFVTGKDNVLADAISRAPEELTTDSFNYRKENIYRVFGEVEDIHLRDFLSVSDDRINQIIEHTAIDQALQTVISYIRQGWPDRIAAVPAQVKPYFKHRHELSSQSGLVFRGDRIVIPSSLHRIMIEKLHATHSGIESTLRLARQNIFWPGMNRQIKDNVQECTICAKFGASQPTPTMKSHAVPIHPFQLVSMDVFFQEYRGKQRKFLVTVDHYSDYFELDILDDLTPASVIKVCKRNFACHGTPQLLITDNATNFVCEEMNEFAKAWGFKHSTSAPYHQQGNGKAEASVKIAKRLIKKAKESGQDLWFVLQQWRNIPNNIGSSPASRLFSRSIRCGVPIPVTNLMQRVVENVPESIVKNRQKVKYYYDRHSKQLPSLEIGSPVYVQLRPLLRTTPFCRNRIKRPAGTSQTSKHRISKEFALKTWIE</sequence>
<evidence type="ECO:0000259" key="2">
    <source>
        <dbReference type="PROSITE" id="PS50994"/>
    </source>
</evidence>
<evidence type="ECO:0000313" key="4">
    <source>
        <dbReference type="Proteomes" id="UP000069940"/>
    </source>
</evidence>
<keyword evidence="4" id="KW-1185">Reference proteome</keyword>
<dbReference type="RefSeq" id="XP_062717186.1">
    <property type="nucleotide sequence ID" value="XM_062861202.1"/>
</dbReference>
<evidence type="ECO:0000313" key="3">
    <source>
        <dbReference type="EnsemblMetazoa" id="AALFPA23_015145.P21949"/>
    </source>
</evidence>
<accession>A0ABM1Z4Y6</accession>
<dbReference type="RefSeq" id="XP_062717184.1">
    <property type="nucleotide sequence ID" value="XM_062861200.1"/>
</dbReference>
<dbReference type="PANTHER" id="PTHR37984:SF8">
    <property type="entry name" value="CCHC-TYPE DOMAIN-CONTAINING PROTEIN"/>
    <property type="match status" value="1"/>
</dbReference>
<dbReference type="PANTHER" id="PTHR37984">
    <property type="entry name" value="PROTEIN CBG26694"/>
    <property type="match status" value="1"/>
</dbReference>